<keyword evidence="2" id="KW-1185">Reference proteome</keyword>
<accession>A0ABQ0AF05</accession>
<gene>
    <name evidence="1" type="ORF">NBRC116591_40400</name>
</gene>
<dbReference type="EMBL" id="BAABWN010000021">
    <property type="protein sequence ID" value="GAA6170226.1"/>
    <property type="molecule type" value="Genomic_DNA"/>
</dbReference>
<protein>
    <recommendedName>
        <fullName evidence="3">CXXC-20-CXXC protein</fullName>
    </recommendedName>
</protein>
<organism evidence="1 2">
    <name type="scientific">Sessilibacter corallicola</name>
    <dbReference type="NCBI Taxonomy" id="2904075"/>
    <lineage>
        <taxon>Bacteria</taxon>
        <taxon>Pseudomonadati</taxon>
        <taxon>Pseudomonadota</taxon>
        <taxon>Gammaproteobacteria</taxon>
        <taxon>Cellvibrionales</taxon>
        <taxon>Cellvibrionaceae</taxon>
        <taxon>Sessilibacter</taxon>
    </lineage>
</organism>
<evidence type="ECO:0000313" key="1">
    <source>
        <dbReference type="EMBL" id="GAA6170226.1"/>
    </source>
</evidence>
<dbReference type="Proteomes" id="UP001465153">
    <property type="component" value="Unassembled WGS sequence"/>
</dbReference>
<comment type="caution">
    <text evidence="1">The sequence shown here is derived from an EMBL/GenBank/DDBJ whole genome shotgun (WGS) entry which is preliminary data.</text>
</comment>
<reference evidence="1 2" key="1">
    <citation type="submission" date="2024-04" db="EMBL/GenBank/DDBJ databases">
        <title>Draft genome sequence of Sessilibacter corallicola NBRC 116591.</title>
        <authorList>
            <person name="Miyakawa T."/>
            <person name="Kusuya Y."/>
            <person name="Miura T."/>
        </authorList>
    </citation>
    <scope>NUCLEOTIDE SEQUENCE [LARGE SCALE GENOMIC DNA]</scope>
    <source>
        <strain evidence="1 2">KU-00831-HH</strain>
    </source>
</reference>
<proteinExistence type="predicted"/>
<evidence type="ECO:0000313" key="2">
    <source>
        <dbReference type="Proteomes" id="UP001465153"/>
    </source>
</evidence>
<name>A0ABQ0AF05_9GAMM</name>
<evidence type="ECO:0008006" key="3">
    <source>
        <dbReference type="Google" id="ProtNLM"/>
    </source>
</evidence>
<sequence length="106" mass="11431">MISLVKTLKCPHCSVPISRELLQKSGTFKDFINRKPFPCPHCQESAQLPEGAETAVSAGIFVAVILAPLFHLWEVNGINPLYVFGAGCALVVFGMSSQKLIKVTSG</sequence>
<dbReference type="RefSeq" id="WP_353304533.1">
    <property type="nucleotide sequence ID" value="NZ_BAABWN010000021.1"/>
</dbReference>